<dbReference type="OrthoDB" id="9811519at2"/>
<reference evidence="4 5" key="1">
    <citation type="submission" date="2018-07" db="EMBL/GenBank/DDBJ databases">
        <title>Genomic Encyclopedia of Type Strains, Phase IV (KMG-IV): sequencing the most valuable type-strain genomes for metagenomic binning, comparative biology and taxonomic classification.</title>
        <authorList>
            <person name="Goeker M."/>
        </authorList>
    </citation>
    <scope>NUCLEOTIDE SEQUENCE [LARGE SCALE GENOMIC DNA]</scope>
    <source>
        <strain evidence="4 5">DSM 5603</strain>
    </source>
</reference>
<keyword evidence="2" id="KW-0560">Oxidoreductase</keyword>
<dbReference type="InterPro" id="IPR043144">
    <property type="entry name" value="Mal/L-sulf/L-lact_DH-like_ah"/>
</dbReference>
<keyword evidence="5" id="KW-1185">Reference proteome</keyword>
<evidence type="ECO:0000313" key="5">
    <source>
        <dbReference type="Proteomes" id="UP000254958"/>
    </source>
</evidence>
<gene>
    <name evidence="4" type="ORF">C7453_10664</name>
    <name evidence="3" type="ORF">HLH32_15500</name>
</gene>
<proteinExistence type="inferred from homology"/>
<evidence type="ECO:0000313" key="6">
    <source>
        <dbReference type="Proteomes" id="UP000562982"/>
    </source>
</evidence>
<protein>
    <submittedName>
        <fullName evidence="4">LDH2 family malate/lactate/ureidoglycolate dehydrogenase</fullName>
    </submittedName>
    <submittedName>
        <fullName evidence="3">Ldh family oxidoreductase</fullName>
    </submittedName>
</protein>
<dbReference type="RefSeq" id="WP_114727713.1">
    <property type="nucleotide sequence ID" value="NZ_BJMI01000034.1"/>
</dbReference>
<comment type="caution">
    <text evidence="4">The sequence shown here is derived from an EMBL/GenBank/DDBJ whole genome shotgun (WGS) entry which is preliminary data.</text>
</comment>
<dbReference type="Gene3D" id="1.10.1530.10">
    <property type="match status" value="1"/>
</dbReference>
<reference evidence="3 6" key="2">
    <citation type="submission" date="2020-04" db="EMBL/GenBank/DDBJ databases">
        <title>Description of novel Gluconacetobacter.</title>
        <authorList>
            <person name="Sombolestani A."/>
        </authorList>
    </citation>
    <scope>NUCLEOTIDE SEQUENCE [LARGE SCALE GENOMIC DNA]</scope>
    <source>
        <strain evidence="3 6">LMG 1382</strain>
    </source>
</reference>
<dbReference type="EMBL" id="QQAW01000006">
    <property type="protein sequence ID" value="RDI37341.1"/>
    <property type="molecule type" value="Genomic_DNA"/>
</dbReference>
<dbReference type="Gene3D" id="3.30.1370.60">
    <property type="entry name" value="Hypothetical oxidoreductase yiak, domain 2"/>
    <property type="match status" value="1"/>
</dbReference>
<accession>A0A370G0B6</accession>
<dbReference type="Proteomes" id="UP000254958">
    <property type="component" value="Unassembled WGS sequence"/>
</dbReference>
<dbReference type="PANTHER" id="PTHR11091:SF0">
    <property type="entry name" value="MALATE DEHYDROGENASE"/>
    <property type="match status" value="1"/>
</dbReference>
<dbReference type="InterPro" id="IPR036111">
    <property type="entry name" value="Mal/L-sulfo/L-lacto_DH-like_sf"/>
</dbReference>
<evidence type="ECO:0000256" key="2">
    <source>
        <dbReference type="ARBA" id="ARBA00023002"/>
    </source>
</evidence>
<dbReference type="EMBL" id="JABEQI010000011">
    <property type="protein sequence ID" value="MBB2187757.1"/>
    <property type="molecule type" value="Genomic_DNA"/>
</dbReference>
<sequence length="343" mass="35833">MTDTIFVDAETLASRVTAALLAAGASPESTAATTEALMHASRTGIDSHGVRLAAHYAAMLRSGRLNRTPNLTFRRTAPATAMLDADDGLGHYACARAMDLAVEIAAETGVGAVGIVRSSHCGAAGAYALKAAEAGMIGIVTSNSDANVTLFGGTLPFHGTNPIAMAAPVTGQLPWLLDIATSSIPFNRVRLYRSLNRPLPNGVAADSEGHETTNPHAAHMLLPLGGPDYGFKGAALAGMVTILSAVLTGATTDADMIPMTETGDRTTPRNVGQFCLAIDPARFVGRTAYDQAIASYLDQLRAVPATEADHPVMAPGDREWQTARHRATHGIPIDPDTRRFLGL</sequence>
<organism evidence="4 5">
    <name type="scientific">Gluconacetobacter liquefaciens</name>
    <name type="common">Acetobacter liquefaciens</name>
    <dbReference type="NCBI Taxonomy" id="89584"/>
    <lineage>
        <taxon>Bacteria</taxon>
        <taxon>Pseudomonadati</taxon>
        <taxon>Pseudomonadota</taxon>
        <taxon>Alphaproteobacteria</taxon>
        <taxon>Acetobacterales</taxon>
        <taxon>Acetobacteraceae</taxon>
        <taxon>Gluconacetobacter</taxon>
    </lineage>
</organism>
<dbReference type="GO" id="GO:0016491">
    <property type="term" value="F:oxidoreductase activity"/>
    <property type="evidence" value="ECO:0007669"/>
    <property type="project" value="UniProtKB-KW"/>
</dbReference>
<dbReference type="AlphaFoldDB" id="A0A370G0B6"/>
<dbReference type="PANTHER" id="PTHR11091">
    <property type="entry name" value="OXIDOREDUCTASE-RELATED"/>
    <property type="match status" value="1"/>
</dbReference>
<evidence type="ECO:0000313" key="4">
    <source>
        <dbReference type="EMBL" id="RDI37341.1"/>
    </source>
</evidence>
<name>A0A370G0B6_GLULI</name>
<comment type="similarity">
    <text evidence="1">Belongs to the LDH2/MDH2 oxidoreductase family.</text>
</comment>
<dbReference type="Proteomes" id="UP000562982">
    <property type="component" value="Unassembled WGS sequence"/>
</dbReference>
<dbReference type="InterPro" id="IPR043143">
    <property type="entry name" value="Mal/L-sulf/L-lact_DH-like_NADP"/>
</dbReference>
<evidence type="ECO:0000313" key="3">
    <source>
        <dbReference type="EMBL" id="MBB2187757.1"/>
    </source>
</evidence>
<evidence type="ECO:0000256" key="1">
    <source>
        <dbReference type="ARBA" id="ARBA00006056"/>
    </source>
</evidence>
<dbReference type="SUPFAM" id="SSF89733">
    <property type="entry name" value="L-sulfolactate dehydrogenase-like"/>
    <property type="match status" value="1"/>
</dbReference>
<dbReference type="InterPro" id="IPR003767">
    <property type="entry name" value="Malate/L-lactate_DH-like"/>
</dbReference>
<dbReference type="Pfam" id="PF02615">
    <property type="entry name" value="Ldh_2"/>
    <property type="match status" value="1"/>
</dbReference>